<protein>
    <recommendedName>
        <fullName evidence="3">Phage late control gene D protein (GPD)</fullName>
    </recommendedName>
</protein>
<dbReference type="Gene3D" id="3.55.50.10">
    <property type="entry name" value="Baseplate protein-like domains"/>
    <property type="match status" value="1"/>
</dbReference>
<dbReference type="Proteomes" id="UP000007887">
    <property type="component" value="Chromosome"/>
</dbReference>
<evidence type="ECO:0008006" key="3">
    <source>
        <dbReference type="Google" id="ProtNLM"/>
    </source>
</evidence>
<dbReference type="SUPFAM" id="SSF69279">
    <property type="entry name" value="Phage tail proteins"/>
    <property type="match status" value="1"/>
</dbReference>
<dbReference type="OrthoDB" id="95423at2"/>
<dbReference type="Gene3D" id="2.40.50.230">
    <property type="entry name" value="Gp5 N-terminal domain"/>
    <property type="match status" value="1"/>
</dbReference>
<dbReference type="eggNOG" id="COG3501">
    <property type="taxonomic scope" value="Bacteria"/>
</dbReference>
<dbReference type="KEGG" id="sri:SELR_08380"/>
<reference evidence="1 2" key="1">
    <citation type="submission" date="2011-10" db="EMBL/GenBank/DDBJ databases">
        <title>Whole genome sequence of Selenomonas ruminantium subsp. lactilytica TAM6421.</title>
        <authorList>
            <person name="Oguchi A."/>
            <person name="Ankai A."/>
            <person name="Kaneko J."/>
            <person name="Yamada-Narita S."/>
            <person name="Fukui S."/>
            <person name="Takahashi M."/>
            <person name="Onodera T."/>
            <person name="Kojima S."/>
            <person name="Fushimi T."/>
            <person name="Abe N."/>
            <person name="Kamio Y."/>
            <person name="Yamazaki S."/>
            <person name="Fujita N."/>
        </authorList>
    </citation>
    <scope>NUCLEOTIDE SEQUENCE [LARGE SCALE GENOMIC DNA]</scope>
    <source>
        <strain evidence="2">NBRC 103574 / TAM6421</strain>
    </source>
</reference>
<dbReference type="RefSeq" id="WP_014423985.1">
    <property type="nucleotide sequence ID" value="NC_017068.1"/>
</dbReference>
<dbReference type="HOGENOM" id="CLU_030496_2_0_9"/>
<proteinExistence type="predicted"/>
<name>I0GP59_SELRL</name>
<dbReference type="Pfam" id="PF05954">
    <property type="entry name" value="Phage_GPD"/>
    <property type="match status" value="1"/>
</dbReference>
<organism evidence="1 2">
    <name type="scientific">Selenomonas ruminantium subsp. lactilytica (strain NBRC 103574 / TAM6421)</name>
    <dbReference type="NCBI Taxonomy" id="927704"/>
    <lineage>
        <taxon>Bacteria</taxon>
        <taxon>Bacillati</taxon>
        <taxon>Bacillota</taxon>
        <taxon>Negativicutes</taxon>
        <taxon>Selenomonadales</taxon>
        <taxon>Selenomonadaceae</taxon>
        <taxon>Selenomonas</taxon>
    </lineage>
</organism>
<gene>
    <name evidence="1" type="ordered locus">SELR_08380</name>
</gene>
<dbReference type="PATRIC" id="fig|927704.6.peg.861"/>
<dbReference type="AlphaFoldDB" id="I0GP59"/>
<accession>I0GP59</accession>
<dbReference type="EMBL" id="AP012292">
    <property type="protein sequence ID" value="BAL82546.1"/>
    <property type="molecule type" value="Genomic_DNA"/>
</dbReference>
<evidence type="ECO:0000313" key="1">
    <source>
        <dbReference type="EMBL" id="BAL82546.1"/>
    </source>
</evidence>
<evidence type="ECO:0000313" key="2">
    <source>
        <dbReference type="Proteomes" id="UP000007887"/>
    </source>
</evidence>
<sequence length="471" mass="53132">MKITHQCLRVKGIDFLRLQNMTIHHRPNHFAFMQLIGEADAAVMEPFMTKSEETLITVCVIDLRGEETVIFRGYILKFHLREKKHYSQVKILLADASYRLDLQQERKSFQNLQKNYGSIVSEACQQNGLGDKVQVIMKVPDKPIGEFILQLDETDWAFARRMASHFGVPVFTDCLAEHPVLFIGLPQKEGKESVLDRAEYSICYRDGKRQFWQENALADKRQSMAEDFVCRFVESDEYLPLGAKVSFGGKSYYIAAVTGKLRDGMLHMRYRLAGRESFMVSLMKNSSCAGLVLIGQVKEVQQDKVKVHFVHVDAKYDEGTTKWFPYSTSYSSSDGSGWYVMPSEGDYVRVFFPTQEEKDAFCVSTVNAAPPANTRNKTLRAPGGKELLLTDDSVHLITKHQDTFIDMSGTGIHVSTSNAIKVRADKKVILRGKEIEFLAEKKIKLMAGGTTAIMTHGEIQLAAKDILVGGI</sequence>
<dbReference type="Gene3D" id="2.30.110.50">
    <property type="match status" value="1"/>
</dbReference>
<dbReference type="InterPro" id="IPR037026">
    <property type="entry name" value="Vgr_OB-fold_dom_sf"/>
</dbReference>